<evidence type="ECO:0000313" key="3">
    <source>
        <dbReference type="Proteomes" id="UP000000305"/>
    </source>
</evidence>
<dbReference type="HOGENOM" id="CLU_1012870_0_0_1"/>
<dbReference type="KEGG" id="dpx:DAPPUDRAFT_338619"/>
<dbReference type="InParanoid" id="E9I2Z7"/>
<dbReference type="EMBL" id="GL734292">
    <property type="protein sequence ID" value="EFX61636.1"/>
    <property type="molecule type" value="Genomic_DNA"/>
</dbReference>
<protein>
    <submittedName>
        <fullName evidence="2">Uncharacterized protein</fullName>
    </submittedName>
</protein>
<dbReference type="AlphaFoldDB" id="E9I2Z7"/>
<feature type="compositionally biased region" description="Acidic residues" evidence="1">
    <location>
        <begin position="56"/>
        <end position="65"/>
    </location>
</feature>
<evidence type="ECO:0000313" key="2">
    <source>
        <dbReference type="EMBL" id="EFX61636.1"/>
    </source>
</evidence>
<organism evidence="2 3">
    <name type="scientific">Daphnia pulex</name>
    <name type="common">Water flea</name>
    <dbReference type="NCBI Taxonomy" id="6669"/>
    <lineage>
        <taxon>Eukaryota</taxon>
        <taxon>Metazoa</taxon>
        <taxon>Ecdysozoa</taxon>
        <taxon>Arthropoda</taxon>
        <taxon>Crustacea</taxon>
        <taxon>Branchiopoda</taxon>
        <taxon>Diplostraca</taxon>
        <taxon>Cladocera</taxon>
        <taxon>Anomopoda</taxon>
        <taxon>Daphniidae</taxon>
        <taxon>Daphnia</taxon>
    </lineage>
</organism>
<gene>
    <name evidence="2" type="ORF">DAPPUDRAFT_338619</name>
</gene>
<evidence type="ECO:0000256" key="1">
    <source>
        <dbReference type="SAM" id="MobiDB-lite"/>
    </source>
</evidence>
<proteinExistence type="predicted"/>
<accession>E9I2Z7</accession>
<name>E9I2Z7_DAPPU</name>
<keyword evidence="3" id="KW-1185">Reference proteome</keyword>
<feature type="region of interest" description="Disordered" evidence="1">
    <location>
        <begin position="33"/>
        <end position="66"/>
    </location>
</feature>
<dbReference type="Proteomes" id="UP000000305">
    <property type="component" value="Unassembled WGS sequence"/>
</dbReference>
<sequence length="275" mass="30495">MSQIGIQIAKPEWEKNKDFIYYAQKIIEEIEEDAKNGGSGESQGGFDQHDFSDGSGDGEDGDEAGENATHSWLRKIVKRAAEEGQIMCKHAGTGHGDTEMFLGKVTLNQQIIDFINKIKIKANRIAQGQTSQRYTYGRMNKLWPDMGLPGKTKTTEYTEGCFFIADVSGSMWSPELLNQLLPVLEVLQKRKAIAGAYACDVKLTPFGNKIKGGGGTELGKEQMEQLCKMHGLKSNAKIDVVYATDGYCDFTEIEKMDNVTLHIIIIDDKENLQTA</sequence>
<reference evidence="2 3" key="1">
    <citation type="journal article" date="2011" name="Science">
        <title>The ecoresponsive genome of Daphnia pulex.</title>
        <authorList>
            <person name="Colbourne J.K."/>
            <person name="Pfrender M.E."/>
            <person name="Gilbert D."/>
            <person name="Thomas W.K."/>
            <person name="Tucker A."/>
            <person name="Oakley T.H."/>
            <person name="Tokishita S."/>
            <person name="Aerts A."/>
            <person name="Arnold G.J."/>
            <person name="Basu M.K."/>
            <person name="Bauer D.J."/>
            <person name="Caceres C.E."/>
            <person name="Carmel L."/>
            <person name="Casola C."/>
            <person name="Choi J.H."/>
            <person name="Detter J.C."/>
            <person name="Dong Q."/>
            <person name="Dusheyko S."/>
            <person name="Eads B.D."/>
            <person name="Frohlich T."/>
            <person name="Geiler-Samerotte K.A."/>
            <person name="Gerlach D."/>
            <person name="Hatcher P."/>
            <person name="Jogdeo S."/>
            <person name="Krijgsveld J."/>
            <person name="Kriventseva E.V."/>
            <person name="Kultz D."/>
            <person name="Laforsch C."/>
            <person name="Lindquist E."/>
            <person name="Lopez J."/>
            <person name="Manak J.R."/>
            <person name="Muller J."/>
            <person name="Pangilinan J."/>
            <person name="Patwardhan R.P."/>
            <person name="Pitluck S."/>
            <person name="Pritham E.J."/>
            <person name="Rechtsteiner A."/>
            <person name="Rho M."/>
            <person name="Rogozin I.B."/>
            <person name="Sakarya O."/>
            <person name="Salamov A."/>
            <person name="Schaack S."/>
            <person name="Shapiro H."/>
            <person name="Shiga Y."/>
            <person name="Skalitzky C."/>
            <person name="Smith Z."/>
            <person name="Souvorov A."/>
            <person name="Sung W."/>
            <person name="Tang Z."/>
            <person name="Tsuchiya D."/>
            <person name="Tu H."/>
            <person name="Vos H."/>
            <person name="Wang M."/>
            <person name="Wolf Y.I."/>
            <person name="Yamagata H."/>
            <person name="Yamada T."/>
            <person name="Ye Y."/>
            <person name="Shaw J.R."/>
            <person name="Andrews J."/>
            <person name="Crease T.J."/>
            <person name="Tang H."/>
            <person name="Lucas S.M."/>
            <person name="Robertson H.M."/>
            <person name="Bork P."/>
            <person name="Koonin E.V."/>
            <person name="Zdobnov E.M."/>
            <person name="Grigoriev I.V."/>
            <person name="Lynch M."/>
            <person name="Boore J.L."/>
        </authorList>
    </citation>
    <scope>NUCLEOTIDE SEQUENCE [LARGE SCALE GENOMIC DNA]</scope>
</reference>